<dbReference type="Gene3D" id="2.130.10.10">
    <property type="entry name" value="YVTN repeat-like/Quinoprotein amine dehydrogenase"/>
    <property type="match status" value="1"/>
</dbReference>
<organism evidence="3 4">
    <name type="scientific">Buchnera aphidicola</name>
    <name type="common">Cinara splendens</name>
    <dbReference type="NCBI Taxonomy" id="2518979"/>
    <lineage>
        <taxon>Bacteria</taxon>
        <taxon>Pseudomonadati</taxon>
        <taxon>Pseudomonadota</taxon>
        <taxon>Gammaproteobacteria</taxon>
        <taxon>Enterobacterales</taxon>
        <taxon>Erwiniaceae</taxon>
        <taxon>Buchnera</taxon>
    </lineage>
</organism>
<dbReference type="GO" id="GO:0017057">
    <property type="term" value="F:6-phosphogluconolactonase activity"/>
    <property type="evidence" value="ECO:0007669"/>
    <property type="project" value="UniProtKB-EC"/>
</dbReference>
<evidence type="ECO:0000256" key="1">
    <source>
        <dbReference type="ARBA" id="ARBA00005564"/>
    </source>
</evidence>
<comment type="similarity">
    <text evidence="1">Belongs to the cycloisomerase 2 family.</text>
</comment>
<gene>
    <name evidence="3" type="primary">pgl</name>
    <name evidence="3" type="ORF">BUCISPPA3004_192</name>
</gene>
<keyword evidence="2" id="KW-0313">Glucose metabolism</keyword>
<evidence type="ECO:0000256" key="2">
    <source>
        <dbReference type="ARBA" id="ARBA00022526"/>
    </source>
</evidence>
<dbReference type="GO" id="GO:0005829">
    <property type="term" value="C:cytosol"/>
    <property type="evidence" value="ECO:0007669"/>
    <property type="project" value="TreeGrafter"/>
</dbReference>
<dbReference type="Proteomes" id="UP000294413">
    <property type="component" value="Chromosome 1"/>
</dbReference>
<dbReference type="EC" id="3.1.1.31" evidence="3"/>
<reference evidence="3 4" key="1">
    <citation type="submission" date="2019-02" db="EMBL/GenBank/DDBJ databases">
        <authorList>
            <person name="Manzano-Marin A."/>
            <person name="Manzano-Marin A."/>
        </authorList>
    </citation>
    <scope>NUCLEOTIDE SEQUENCE [LARGE SCALE GENOMIC DNA]</scope>
    <source>
        <strain evidence="3 4">BuCisplendens</strain>
    </source>
</reference>
<keyword evidence="3" id="KW-0378">Hydrolase</keyword>
<sequence length="331" mass="38126">MKKDIFISCSVSHCIEHWILKNNLTLLKVDTITTPGKPQPLKYNKKYQLLYTGETGNNKIITYKKNLNNQFRKIHEVKVFNTPNYISLNKKKTMLFCASYHGNGFSVYSLNLYGLIRSTVSLIENLKGCHSIRMHYTSNLLFASALKENKIYIYQIQHNKNKKITVILKNIISTAYNSGPRHITFHPLRQYLYSINELSGTIDVWFINDQLIKLQLIQSISLISQSSICSAWSSDIHVHPTGNYLYACDRANSIISLFYIDKKQGLLLKIHTYRTLLQPRSFNISEDGNILVIVGELSNSIKIYYINNNNGYLFEITTQSTGINPLWVLIE</sequence>
<dbReference type="InterPro" id="IPR050282">
    <property type="entry name" value="Cycloisomerase_2"/>
</dbReference>
<dbReference type="AlphaFoldDB" id="A0A451DE79"/>
<dbReference type="Pfam" id="PF10282">
    <property type="entry name" value="Lactonase"/>
    <property type="match status" value="1"/>
</dbReference>
<evidence type="ECO:0000313" key="3">
    <source>
        <dbReference type="EMBL" id="VFP84950.1"/>
    </source>
</evidence>
<dbReference type="InterPro" id="IPR015943">
    <property type="entry name" value="WD40/YVTN_repeat-like_dom_sf"/>
</dbReference>
<dbReference type="GO" id="GO:0006006">
    <property type="term" value="P:glucose metabolic process"/>
    <property type="evidence" value="ECO:0007669"/>
    <property type="project" value="UniProtKB-KW"/>
</dbReference>
<dbReference type="PANTHER" id="PTHR30344">
    <property type="entry name" value="6-PHOSPHOGLUCONOLACTONASE-RELATED"/>
    <property type="match status" value="1"/>
</dbReference>
<dbReference type="RefSeq" id="WP_172598687.1">
    <property type="nucleotide sequence ID" value="NZ_LR217722.1"/>
</dbReference>
<proteinExistence type="inferred from homology"/>
<accession>A0A451DE79</accession>
<keyword evidence="2" id="KW-0119">Carbohydrate metabolism</keyword>
<dbReference type="InterPro" id="IPR011045">
    <property type="entry name" value="N2O_reductase_N"/>
</dbReference>
<dbReference type="EMBL" id="LR217722">
    <property type="protein sequence ID" value="VFP84950.1"/>
    <property type="molecule type" value="Genomic_DNA"/>
</dbReference>
<protein>
    <submittedName>
        <fullName evidence="3">6-phosphogluconolactonase</fullName>
        <ecNumber evidence="3">3.1.1.31</ecNumber>
    </submittedName>
</protein>
<evidence type="ECO:0000313" key="4">
    <source>
        <dbReference type="Proteomes" id="UP000294413"/>
    </source>
</evidence>
<dbReference type="SUPFAM" id="SSF50974">
    <property type="entry name" value="Nitrous oxide reductase, N-terminal domain"/>
    <property type="match status" value="1"/>
</dbReference>
<dbReference type="InterPro" id="IPR019405">
    <property type="entry name" value="Lactonase_7-beta_prop"/>
</dbReference>
<dbReference type="PANTHER" id="PTHR30344:SF1">
    <property type="entry name" value="6-PHOSPHOGLUCONOLACTONASE"/>
    <property type="match status" value="1"/>
</dbReference>
<name>A0A451DE79_9GAMM</name>